<dbReference type="Gene3D" id="3.40.50.300">
    <property type="entry name" value="P-loop containing nucleotide triphosphate hydrolases"/>
    <property type="match status" value="1"/>
</dbReference>
<protein>
    <submittedName>
        <fullName evidence="10">ATP-binding cassette subfamily C protein CydCD</fullName>
    </submittedName>
</protein>
<dbReference type="PANTHER" id="PTHR24221">
    <property type="entry name" value="ATP-BINDING CASSETTE SUB-FAMILY B"/>
    <property type="match status" value="1"/>
</dbReference>
<dbReference type="InterPro" id="IPR003593">
    <property type="entry name" value="AAA+_ATPase"/>
</dbReference>
<feature type="transmembrane region" description="Helical" evidence="7">
    <location>
        <begin position="124"/>
        <end position="143"/>
    </location>
</feature>
<dbReference type="InterPro" id="IPR036640">
    <property type="entry name" value="ABC1_TM_sf"/>
</dbReference>
<evidence type="ECO:0000313" key="10">
    <source>
        <dbReference type="EMBL" id="NYE94039.1"/>
    </source>
</evidence>
<dbReference type="CDD" id="cd18584">
    <property type="entry name" value="ABC_6TM_AarD_CydD"/>
    <property type="match status" value="1"/>
</dbReference>
<feature type="transmembrane region" description="Helical" evidence="7">
    <location>
        <begin position="56"/>
        <end position="77"/>
    </location>
</feature>
<evidence type="ECO:0000256" key="5">
    <source>
        <dbReference type="ARBA" id="ARBA00022989"/>
    </source>
</evidence>
<dbReference type="InterPro" id="IPR011527">
    <property type="entry name" value="ABC1_TM_dom"/>
</dbReference>
<dbReference type="InterPro" id="IPR027417">
    <property type="entry name" value="P-loop_NTPase"/>
</dbReference>
<evidence type="ECO:0000256" key="4">
    <source>
        <dbReference type="ARBA" id="ARBA00022840"/>
    </source>
</evidence>
<dbReference type="SUPFAM" id="SSF90123">
    <property type="entry name" value="ABC transporter transmembrane region"/>
    <property type="match status" value="1"/>
</dbReference>
<dbReference type="GO" id="GO:0005524">
    <property type="term" value="F:ATP binding"/>
    <property type="evidence" value="ECO:0007669"/>
    <property type="project" value="UniProtKB-KW"/>
</dbReference>
<dbReference type="AlphaFoldDB" id="A0A7Y9S3U2"/>
<dbReference type="PROSITE" id="PS00211">
    <property type="entry name" value="ABC_TRANSPORTER_1"/>
    <property type="match status" value="1"/>
</dbReference>
<keyword evidence="3" id="KW-0547">Nucleotide-binding</keyword>
<comment type="subcellular location">
    <subcellularLocation>
        <location evidence="1">Cell membrane</location>
        <topology evidence="1">Multi-pass membrane protein</topology>
    </subcellularLocation>
</comment>
<dbReference type="Gene3D" id="1.20.1560.10">
    <property type="entry name" value="ABC transporter type 1, transmembrane domain"/>
    <property type="match status" value="1"/>
</dbReference>
<gene>
    <name evidence="10" type="ORF">FHU41_000260</name>
</gene>
<keyword evidence="6 7" id="KW-0472">Membrane</keyword>
<sequence>MKPALLRGALPGKAMSGLYLLGVLNAFKAATMVAFAGGLAAASLELIHGQNASGNLLLAAVAAVLRGLAVWAVAVLAQRIALGAKEALRAELVERWMDDGGAEPAAAVLATRGLDALDGYYTQFLPALVSAATVPLILGLRILSADWVSALIVLLTVPLIPLFMALIGWHIQQKVSEASGALLRLSHHLAELARGLPVLIGVGRAAEQRAALRELGQEYRSRTMLTLRTAFLSALALELAATLSVAVVAVFIGVRLVYGQLGLETGLLVLILVADCYLPLREVGTAFHASDDGREAMRRARLVLDAERGRGVLSTEQSHPGGGVQVSGLSVHYPQRRGAAISELNLSVEPGTICAVSGPSGCGKSTLLAALAGQLTSNQAELSGTVSGIDPDRLSWLSQQPGSTETTVAAELQLWGAEQPTVLLDAVGLSGREGQHPASLSPGQLRRLALARVLARVESGAQVVLLDEPTAHVDAESARWIEQAVLSLRSRATVLLASHDRRLLALADQHLELELTK</sequence>
<organism evidence="10 11">
    <name type="scientific">Psychromicrobium silvestre</name>
    <dbReference type="NCBI Taxonomy" id="1645614"/>
    <lineage>
        <taxon>Bacteria</taxon>
        <taxon>Bacillati</taxon>
        <taxon>Actinomycetota</taxon>
        <taxon>Actinomycetes</taxon>
        <taxon>Micrococcales</taxon>
        <taxon>Micrococcaceae</taxon>
        <taxon>Psychromicrobium</taxon>
    </lineage>
</organism>
<evidence type="ECO:0000259" key="8">
    <source>
        <dbReference type="PROSITE" id="PS50893"/>
    </source>
</evidence>
<dbReference type="InterPro" id="IPR039421">
    <property type="entry name" value="Type_1_exporter"/>
</dbReference>
<name>A0A7Y9S3U2_9MICC</name>
<keyword evidence="2 7" id="KW-0812">Transmembrane</keyword>
<evidence type="ECO:0000313" key="11">
    <source>
        <dbReference type="Proteomes" id="UP000521748"/>
    </source>
</evidence>
<feature type="transmembrane region" description="Helical" evidence="7">
    <location>
        <begin position="149"/>
        <end position="169"/>
    </location>
</feature>
<dbReference type="PROSITE" id="PS50929">
    <property type="entry name" value="ABC_TM1F"/>
    <property type="match status" value="1"/>
</dbReference>
<feature type="transmembrane region" description="Helical" evidence="7">
    <location>
        <begin position="230"/>
        <end position="252"/>
    </location>
</feature>
<dbReference type="RefSeq" id="WP_246279399.1">
    <property type="nucleotide sequence ID" value="NZ_JACBYQ010000001.1"/>
</dbReference>
<dbReference type="Pfam" id="PF00005">
    <property type="entry name" value="ABC_tran"/>
    <property type="match status" value="1"/>
</dbReference>
<evidence type="ECO:0000259" key="9">
    <source>
        <dbReference type="PROSITE" id="PS50929"/>
    </source>
</evidence>
<dbReference type="PANTHER" id="PTHR24221:SF590">
    <property type="entry name" value="COMPONENT LINKED WITH THE ASSEMBLY OF CYTOCHROME' TRANSPORT TRANSMEMBRANE ATP-BINDING PROTEIN ABC TRANSPORTER CYDD-RELATED"/>
    <property type="match status" value="1"/>
</dbReference>
<reference evidence="10 11" key="1">
    <citation type="submission" date="2020-07" db="EMBL/GenBank/DDBJ databases">
        <title>Sequencing the genomes of 1000 actinobacteria strains.</title>
        <authorList>
            <person name="Klenk H.-P."/>
        </authorList>
    </citation>
    <scope>NUCLEOTIDE SEQUENCE [LARGE SCALE GENOMIC DNA]</scope>
    <source>
        <strain evidence="10 11">DSM 102047</strain>
    </source>
</reference>
<dbReference type="GO" id="GO:0005886">
    <property type="term" value="C:plasma membrane"/>
    <property type="evidence" value="ECO:0007669"/>
    <property type="project" value="UniProtKB-SubCell"/>
</dbReference>
<dbReference type="GO" id="GO:0140359">
    <property type="term" value="F:ABC-type transporter activity"/>
    <property type="evidence" value="ECO:0007669"/>
    <property type="project" value="InterPro"/>
</dbReference>
<feature type="domain" description="ABC transmembrane type-1" evidence="9">
    <location>
        <begin position="20"/>
        <end position="289"/>
    </location>
</feature>
<proteinExistence type="predicted"/>
<keyword evidence="4 10" id="KW-0067">ATP-binding</keyword>
<keyword evidence="11" id="KW-1185">Reference proteome</keyword>
<dbReference type="EMBL" id="JACBYQ010000001">
    <property type="protein sequence ID" value="NYE94039.1"/>
    <property type="molecule type" value="Genomic_DNA"/>
</dbReference>
<evidence type="ECO:0000256" key="1">
    <source>
        <dbReference type="ARBA" id="ARBA00004651"/>
    </source>
</evidence>
<evidence type="ECO:0000256" key="7">
    <source>
        <dbReference type="SAM" id="Phobius"/>
    </source>
</evidence>
<feature type="domain" description="ABC transporter" evidence="8">
    <location>
        <begin position="324"/>
        <end position="515"/>
    </location>
</feature>
<dbReference type="GO" id="GO:0016887">
    <property type="term" value="F:ATP hydrolysis activity"/>
    <property type="evidence" value="ECO:0007669"/>
    <property type="project" value="InterPro"/>
</dbReference>
<dbReference type="Pfam" id="PF00664">
    <property type="entry name" value="ABC_membrane"/>
    <property type="match status" value="1"/>
</dbReference>
<dbReference type="InterPro" id="IPR003439">
    <property type="entry name" value="ABC_transporter-like_ATP-bd"/>
</dbReference>
<keyword evidence="5 7" id="KW-1133">Transmembrane helix</keyword>
<evidence type="ECO:0000256" key="6">
    <source>
        <dbReference type="ARBA" id="ARBA00023136"/>
    </source>
</evidence>
<dbReference type="PROSITE" id="PS50893">
    <property type="entry name" value="ABC_TRANSPORTER_2"/>
    <property type="match status" value="1"/>
</dbReference>
<dbReference type="SMART" id="SM00382">
    <property type="entry name" value="AAA"/>
    <property type="match status" value="1"/>
</dbReference>
<accession>A0A7Y9S3U2</accession>
<comment type="caution">
    <text evidence="10">The sequence shown here is derived from an EMBL/GenBank/DDBJ whole genome shotgun (WGS) entry which is preliminary data.</text>
</comment>
<evidence type="ECO:0000256" key="3">
    <source>
        <dbReference type="ARBA" id="ARBA00022741"/>
    </source>
</evidence>
<dbReference type="InterPro" id="IPR017871">
    <property type="entry name" value="ABC_transporter-like_CS"/>
</dbReference>
<feature type="transmembrane region" description="Helical" evidence="7">
    <location>
        <begin position="20"/>
        <end position="44"/>
    </location>
</feature>
<dbReference type="SUPFAM" id="SSF52540">
    <property type="entry name" value="P-loop containing nucleoside triphosphate hydrolases"/>
    <property type="match status" value="1"/>
</dbReference>
<evidence type="ECO:0000256" key="2">
    <source>
        <dbReference type="ARBA" id="ARBA00022692"/>
    </source>
</evidence>
<dbReference type="Proteomes" id="UP000521748">
    <property type="component" value="Unassembled WGS sequence"/>
</dbReference>